<dbReference type="Proteomes" id="UP000295070">
    <property type="component" value="Chromosome 5"/>
</dbReference>
<keyword evidence="8 15" id="KW-1133">Transmembrane helix</keyword>
<evidence type="ECO:0000256" key="15">
    <source>
        <dbReference type="SAM" id="Phobius"/>
    </source>
</evidence>
<evidence type="ECO:0000256" key="2">
    <source>
        <dbReference type="ARBA" id="ARBA00004651"/>
    </source>
</evidence>
<protein>
    <submittedName>
        <fullName evidence="18">Uncharacterized protein</fullName>
    </submittedName>
</protein>
<organism evidence="18 19">
    <name type="scientific">Perca flavescens</name>
    <name type="common">American yellow perch</name>
    <name type="synonym">Morone flavescens</name>
    <dbReference type="NCBI Taxonomy" id="8167"/>
    <lineage>
        <taxon>Eukaryota</taxon>
        <taxon>Metazoa</taxon>
        <taxon>Chordata</taxon>
        <taxon>Craniata</taxon>
        <taxon>Vertebrata</taxon>
        <taxon>Euteleostomi</taxon>
        <taxon>Actinopterygii</taxon>
        <taxon>Neopterygii</taxon>
        <taxon>Teleostei</taxon>
        <taxon>Neoteleostei</taxon>
        <taxon>Acanthomorphata</taxon>
        <taxon>Eupercaria</taxon>
        <taxon>Perciformes</taxon>
        <taxon>Percoidei</taxon>
        <taxon>Percidae</taxon>
        <taxon>Percinae</taxon>
        <taxon>Perca</taxon>
    </lineage>
</organism>
<dbReference type="InterPro" id="IPR031176">
    <property type="entry name" value="ELL/occludin"/>
</dbReference>
<evidence type="ECO:0000256" key="7">
    <source>
        <dbReference type="ARBA" id="ARBA00022949"/>
    </source>
</evidence>
<dbReference type="GO" id="GO:0005923">
    <property type="term" value="C:bicellular tight junction"/>
    <property type="evidence" value="ECO:0007669"/>
    <property type="project" value="UniProtKB-SubCell"/>
</dbReference>
<dbReference type="STRING" id="8167.A0A484DBC5"/>
<keyword evidence="6 11" id="KW-0812">Transmembrane</keyword>
<sequence>MPSKKHRPSTHQSGGSKHHSSRHRHSELMSNPAFSYYPREKMLHFYSWTSPPGVMKIMCIIIIIMCVAVFACVAATLSWDYDMSLMGLGGGAGLMPGYGGSYGGSSYGGGSGIGGSYGYGVTQMDPKAGKAFIIAIAGITFIAVLIIFVLVVSRQTTARLSKFYLATIIICAILAFLMIIATIVYLVAVNPTAQSTGSVYYSQIIQLCAQYQNQNQAQGIFLNQYLYHYCVVDPEEAIAIFLSFLVFIALIILLVFAVKTRSAIRRWGPDRILWEQVPAVNNGLHNSVGEWVKNVSGDPGVLVNDHNPKVRGSREYLDELDHNKPLYLPGDSDISSSLGVLKPRLKDYDTGVESGNDLEEEDFSVLFPSIVDEQERLIYKKEFDRQHQEYKSLQAELDSINQDLAGLDRELHQHPEGSPQFLDAMHEYTRLKNLKKSPDYQIKKKRCKYLRSKLSHIKRKISEYDRRP</sequence>
<feature type="transmembrane region" description="Helical" evidence="15">
    <location>
        <begin position="131"/>
        <end position="151"/>
    </location>
</feature>
<keyword evidence="7" id="KW-0965">Cell junction</keyword>
<dbReference type="Gene3D" id="6.10.140.340">
    <property type="match status" value="1"/>
</dbReference>
<evidence type="ECO:0000256" key="14">
    <source>
        <dbReference type="SAM" id="MobiDB-lite"/>
    </source>
</evidence>
<name>A0A484DBC5_PERFV</name>
<proteinExistence type="inferred from homology"/>
<keyword evidence="10 11" id="KW-0472">Membrane</keyword>
<evidence type="ECO:0000256" key="8">
    <source>
        <dbReference type="ARBA" id="ARBA00022989"/>
    </source>
</evidence>
<dbReference type="PANTHER" id="PTHR23288">
    <property type="entry name" value="OCCLUDIN AND RNA POLYMERASE II ELONGATION FACTOR ELL"/>
    <property type="match status" value="1"/>
</dbReference>
<dbReference type="AlphaFoldDB" id="A0A484DBC5"/>
<evidence type="ECO:0000256" key="3">
    <source>
        <dbReference type="ARBA" id="ARBA00009171"/>
    </source>
</evidence>
<evidence type="ECO:0000256" key="9">
    <source>
        <dbReference type="ARBA" id="ARBA00023054"/>
    </source>
</evidence>
<comment type="caution">
    <text evidence="18">The sequence shown here is derived from an EMBL/GenBank/DDBJ whole genome shotgun (WGS) entry which is preliminary data.</text>
</comment>
<feature type="domain" description="OCEL" evidence="17">
    <location>
        <begin position="361"/>
        <end position="468"/>
    </location>
</feature>
<evidence type="ECO:0000256" key="4">
    <source>
        <dbReference type="ARBA" id="ARBA00022427"/>
    </source>
</evidence>
<comment type="subcellular location">
    <subcellularLocation>
        <location evidence="1">Cell junction</location>
        <location evidence="1">Tight junction</location>
    </subcellularLocation>
    <subcellularLocation>
        <location evidence="2">Cell membrane</location>
        <topology evidence="2">Multi-pass membrane protein</topology>
    </subcellularLocation>
</comment>
<reference evidence="18 19" key="1">
    <citation type="submission" date="2019-01" db="EMBL/GenBank/DDBJ databases">
        <title>A chromosome-scale genome assembly of the yellow perch, Perca flavescens.</title>
        <authorList>
            <person name="Feron R."/>
            <person name="Morvezen R."/>
            <person name="Bestin A."/>
            <person name="Haffray P."/>
            <person name="Klopp C."/>
            <person name="Zahm M."/>
            <person name="Cabau C."/>
            <person name="Roques C."/>
            <person name="Donnadieu C."/>
            <person name="Bouchez O."/>
            <person name="Christie M."/>
            <person name="Larson W."/>
            <person name="Guiguen Y."/>
        </authorList>
    </citation>
    <scope>NUCLEOTIDE SEQUENCE [LARGE SCALE GENOMIC DNA]</scope>
    <source>
        <strain evidence="18">YP-PL-M2</strain>
        <tissue evidence="18">Blood</tissue>
    </source>
</reference>
<keyword evidence="19" id="KW-1185">Reference proteome</keyword>
<evidence type="ECO:0000256" key="5">
    <source>
        <dbReference type="ARBA" id="ARBA00022475"/>
    </source>
</evidence>
<evidence type="ECO:0000256" key="10">
    <source>
        <dbReference type="ARBA" id="ARBA00023136"/>
    </source>
</evidence>
<dbReference type="PANTHER" id="PTHR23288:SF34">
    <property type="entry name" value="OCCLUDIN B"/>
    <property type="match status" value="1"/>
</dbReference>
<gene>
    <name evidence="18" type="ORF">EPR50_G00047250</name>
</gene>
<evidence type="ECO:0000256" key="1">
    <source>
        <dbReference type="ARBA" id="ARBA00004435"/>
    </source>
</evidence>
<dbReference type="SUPFAM" id="SSF144292">
    <property type="entry name" value="occludin/ELL-like"/>
    <property type="match status" value="1"/>
</dbReference>
<dbReference type="EMBL" id="SCKG01000005">
    <property type="protein sequence ID" value="TDH12464.1"/>
    <property type="molecule type" value="Genomic_DNA"/>
</dbReference>
<feature type="transmembrane region" description="Helical" evidence="15">
    <location>
        <begin position="163"/>
        <end position="188"/>
    </location>
</feature>
<evidence type="ECO:0000256" key="6">
    <source>
        <dbReference type="ARBA" id="ARBA00022692"/>
    </source>
</evidence>
<evidence type="ECO:0000259" key="16">
    <source>
        <dbReference type="PROSITE" id="PS51225"/>
    </source>
</evidence>
<feature type="domain" description="MARVEL" evidence="16">
    <location>
        <begin position="50"/>
        <end position="262"/>
    </location>
</feature>
<comment type="similarity">
    <text evidence="3 12">Belongs to the ELL/occludin family.</text>
</comment>
<feature type="compositionally biased region" description="Basic residues" evidence="14">
    <location>
        <begin position="16"/>
        <end position="25"/>
    </location>
</feature>
<dbReference type="InterPro" id="IPR008253">
    <property type="entry name" value="Marvel"/>
</dbReference>
<feature type="transmembrane region" description="Helical" evidence="15">
    <location>
        <begin position="57"/>
        <end position="79"/>
    </location>
</feature>
<accession>A0A484DBC5</accession>
<dbReference type="GO" id="GO:0016324">
    <property type="term" value="C:apical plasma membrane"/>
    <property type="evidence" value="ECO:0007669"/>
    <property type="project" value="TreeGrafter"/>
</dbReference>
<dbReference type="Pfam" id="PF07303">
    <property type="entry name" value="Occludin_ELL"/>
    <property type="match status" value="1"/>
</dbReference>
<dbReference type="GO" id="GO:0031410">
    <property type="term" value="C:cytoplasmic vesicle"/>
    <property type="evidence" value="ECO:0007669"/>
    <property type="project" value="TreeGrafter"/>
</dbReference>
<feature type="transmembrane region" description="Helical" evidence="15">
    <location>
        <begin position="237"/>
        <end position="258"/>
    </location>
</feature>
<evidence type="ECO:0000313" key="18">
    <source>
        <dbReference type="EMBL" id="TDH12464.1"/>
    </source>
</evidence>
<dbReference type="Pfam" id="PF01284">
    <property type="entry name" value="MARVEL"/>
    <property type="match status" value="1"/>
</dbReference>
<evidence type="ECO:0000256" key="12">
    <source>
        <dbReference type="PROSITE-ProRule" id="PRU01324"/>
    </source>
</evidence>
<evidence type="ECO:0000256" key="11">
    <source>
        <dbReference type="PROSITE-ProRule" id="PRU00581"/>
    </source>
</evidence>
<keyword evidence="5" id="KW-1003">Cell membrane</keyword>
<feature type="coiled-coil region" evidence="13">
    <location>
        <begin position="383"/>
        <end position="410"/>
    </location>
</feature>
<evidence type="ECO:0000256" key="13">
    <source>
        <dbReference type="SAM" id="Coils"/>
    </source>
</evidence>
<feature type="region of interest" description="Disordered" evidence="14">
    <location>
        <begin position="1"/>
        <end position="27"/>
    </location>
</feature>
<dbReference type="PROSITE" id="PS51980">
    <property type="entry name" value="OCEL"/>
    <property type="match status" value="1"/>
</dbReference>
<dbReference type="GO" id="GO:0070830">
    <property type="term" value="P:bicellular tight junction assembly"/>
    <property type="evidence" value="ECO:0007669"/>
    <property type="project" value="TreeGrafter"/>
</dbReference>
<keyword evidence="9 13" id="KW-0175">Coiled coil</keyword>
<dbReference type="InterPro" id="IPR010844">
    <property type="entry name" value="Occludin_ELL"/>
</dbReference>
<evidence type="ECO:0000259" key="17">
    <source>
        <dbReference type="PROSITE" id="PS51980"/>
    </source>
</evidence>
<evidence type="ECO:0000313" key="19">
    <source>
        <dbReference type="Proteomes" id="UP000295070"/>
    </source>
</evidence>
<dbReference type="PROSITE" id="PS51225">
    <property type="entry name" value="MARVEL"/>
    <property type="match status" value="1"/>
</dbReference>
<keyword evidence="4" id="KW-0796">Tight junction</keyword>